<dbReference type="Proteomes" id="UP000733744">
    <property type="component" value="Unassembled WGS sequence"/>
</dbReference>
<keyword evidence="2" id="KW-1185">Reference proteome</keyword>
<sequence>MKNQKKYTKTISNLSSITRSVEKRETSQQTVMTKALQFKTNNCSDASLSLATEATKTVLADARSANDNGSAHSSTDLLISLDANRQRDSSLLSGQALVSQHLDQGNRLDLGDDFANVTTDTPMYSFEEARTKADELDAEIIYYKNASDQLIRALFNFQAGKGLAALKYKNWRAYFNDRLTNNGCSTSSLYLFVEIAEFALTHRIAPTDEHLKSLRRICQIKKSIRQSIWDVSVQESQSLVPPVSSIEKSYQNYKQSHSCKNDSLLRKLIADKPDEQQVLAILYAVKERMESVENDPYGIQQLSFSDLKKMKSELDLYMTNPDRFWVTEIQANNLNEGYID</sequence>
<reference evidence="1 2" key="1">
    <citation type="journal article" date="2019" name="Antonie Van Leeuwenhoek">
        <title>Description of 'Ca. Methylobacter oryzae' KRF1, a novel species from the environmentally important Methylobacter clade 2.</title>
        <authorList>
            <person name="Khatri K."/>
            <person name="Mohite J.A."/>
            <person name="Pandit P.S."/>
            <person name="Bahulikar R."/>
            <person name="Rahalkar M.C."/>
        </authorList>
    </citation>
    <scope>NUCLEOTIDE SEQUENCE [LARGE SCALE GENOMIC DNA]</scope>
    <source>
        <strain evidence="1 2">KRF1</strain>
    </source>
</reference>
<evidence type="ECO:0000313" key="2">
    <source>
        <dbReference type="Proteomes" id="UP000733744"/>
    </source>
</evidence>
<dbReference type="RefSeq" id="WP_143733223.1">
    <property type="nucleotide sequence ID" value="NZ_RYFG02000101.1"/>
</dbReference>
<name>A0ABY3C993_9GAMM</name>
<comment type="caution">
    <text evidence="1">The sequence shown here is derived from an EMBL/GenBank/DDBJ whole genome shotgun (WGS) entry which is preliminary data.</text>
</comment>
<accession>A0ABY3C993</accession>
<dbReference type="EMBL" id="RYFG02000101">
    <property type="protein sequence ID" value="TRW93321.1"/>
    <property type="molecule type" value="Genomic_DNA"/>
</dbReference>
<gene>
    <name evidence="1" type="ORF">EKO24_012780</name>
</gene>
<evidence type="ECO:0000313" key="1">
    <source>
        <dbReference type="EMBL" id="TRW93321.1"/>
    </source>
</evidence>
<protein>
    <submittedName>
        <fullName evidence="1">Uncharacterized protein</fullName>
    </submittedName>
</protein>
<organism evidence="1 2">
    <name type="scientific">Candidatus Methylobacter oryzae</name>
    <dbReference type="NCBI Taxonomy" id="2497749"/>
    <lineage>
        <taxon>Bacteria</taxon>
        <taxon>Pseudomonadati</taxon>
        <taxon>Pseudomonadota</taxon>
        <taxon>Gammaproteobacteria</taxon>
        <taxon>Methylococcales</taxon>
        <taxon>Methylococcaceae</taxon>
        <taxon>Methylobacter</taxon>
    </lineage>
</organism>
<proteinExistence type="predicted"/>